<dbReference type="HAMAP" id="MF_00082">
    <property type="entry name" value="ArgB"/>
    <property type="match status" value="1"/>
</dbReference>
<feature type="binding site" evidence="10">
    <location>
        <begin position="180"/>
        <end position="185"/>
    </location>
    <ligand>
        <name>ATP</name>
        <dbReference type="ChEBI" id="CHEBI:30616"/>
    </ligand>
</feature>
<name>A0A2Y9U019_9GAMM</name>
<evidence type="ECO:0000256" key="7">
    <source>
        <dbReference type="ARBA" id="ARBA00022777"/>
    </source>
</evidence>
<dbReference type="OrthoDB" id="5915023at2"/>
<evidence type="ECO:0000256" key="1">
    <source>
        <dbReference type="ARBA" id="ARBA00004828"/>
    </source>
</evidence>
<feature type="binding site" evidence="10">
    <location>
        <position position="65"/>
    </location>
    <ligand>
        <name>substrate</name>
    </ligand>
</feature>
<dbReference type="SUPFAM" id="SSF53633">
    <property type="entry name" value="Carbamate kinase-like"/>
    <property type="match status" value="1"/>
</dbReference>
<dbReference type="InterPro" id="IPR004662">
    <property type="entry name" value="AcgluKinase_fam"/>
</dbReference>
<sequence length="257" mass="26879">MNPLIIKLGGALLDSDEAMERLFVALAAYKQKHQRQLVIVHGGGCLVDELMKKLALPVIRRNGLRVTPEDQIGTITGALAGTANKTLMAAARKHDIDAIGLCLADGNMVEVSQLSEDLGHVGEAKAGSKKLIQTLLASDYLPIISSIGITPEGVLMNVNADQAATALASTLGADLVLLSDVSGILDGKGQRIAELTADKAEKLIAQGIITDGMVIKVNAALDAARSLGRPVDIASWRNAEQLPALFNGVPVGTRILA</sequence>
<accession>A0A2Y9U019</accession>
<dbReference type="AlphaFoldDB" id="A0A2Y9U019"/>
<evidence type="ECO:0000256" key="6">
    <source>
        <dbReference type="ARBA" id="ARBA00022741"/>
    </source>
</evidence>
<comment type="function">
    <text evidence="10">Catalyzes the ATP-dependent phosphorylation of N-acetyl-L-glutamate.</text>
</comment>
<dbReference type="KEGG" id="lpv:HYN51_11005"/>
<dbReference type="InterPro" id="IPR037528">
    <property type="entry name" value="ArgB"/>
</dbReference>
<dbReference type="Proteomes" id="UP000244908">
    <property type="component" value="Chromosome"/>
</dbReference>
<dbReference type="PANTHER" id="PTHR23342">
    <property type="entry name" value="N-ACETYLGLUTAMATE SYNTHASE"/>
    <property type="match status" value="1"/>
</dbReference>
<comment type="subunit">
    <text evidence="10">Homodimer.</text>
</comment>
<keyword evidence="4 10" id="KW-0028">Amino-acid biosynthesis</keyword>
<feature type="site" description="Transition state stabilizer" evidence="10">
    <location>
        <position position="7"/>
    </location>
</feature>
<keyword evidence="2 10" id="KW-0963">Cytoplasm</keyword>
<evidence type="ECO:0000256" key="5">
    <source>
        <dbReference type="ARBA" id="ARBA00022679"/>
    </source>
</evidence>
<dbReference type="EMBL" id="CP029185">
    <property type="protein sequence ID" value="AWH89039.1"/>
    <property type="molecule type" value="Genomic_DNA"/>
</dbReference>
<protein>
    <recommendedName>
        <fullName evidence="10">Acetylglutamate kinase</fullName>
        <ecNumber evidence="10">2.7.2.8</ecNumber>
    </recommendedName>
    <alternativeName>
        <fullName evidence="10">N-acetyl-L-glutamate 5-phosphotransferase</fullName>
    </alternativeName>
    <alternativeName>
        <fullName evidence="10">NAG kinase</fullName>
        <shortName evidence="10">NAGK</shortName>
    </alternativeName>
</protein>
<dbReference type="GO" id="GO:0042450">
    <property type="term" value="P:L-arginine biosynthetic process via ornithine"/>
    <property type="evidence" value="ECO:0007669"/>
    <property type="project" value="UniProtKB-UniRule"/>
</dbReference>
<keyword evidence="5 10" id="KW-0808">Transferase</keyword>
<keyword evidence="7 10" id="KW-0418">Kinase</keyword>
<feature type="binding site" evidence="10">
    <location>
        <position position="157"/>
    </location>
    <ligand>
        <name>substrate</name>
    </ligand>
</feature>
<dbReference type="GO" id="GO:0005524">
    <property type="term" value="F:ATP binding"/>
    <property type="evidence" value="ECO:0007669"/>
    <property type="project" value="UniProtKB-UniRule"/>
</dbReference>
<dbReference type="CDD" id="cd04249">
    <property type="entry name" value="AAK_NAGK-NC"/>
    <property type="match status" value="1"/>
</dbReference>
<evidence type="ECO:0000259" key="11">
    <source>
        <dbReference type="Pfam" id="PF00696"/>
    </source>
</evidence>
<feature type="site" description="Transition state stabilizer" evidence="10">
    <location>
        <position position="216"/>
    </location>
</feature>
<comment type="similarity">
    <text evidence="10">Belongs to the acetylglutamate kinase family. ArgB subfamily.</text>
</comment>
<dbReference type="EC" id="2.7.2.8" evidence="10"/>
<evidence type="ECO:0000256" key="2">
    <source>
        <dbReference type="ARBA" id="ARBA00022490"/>
    </source>
</evidence>
<organism evidence="12 13">
    <name type="scientific">Limnobaculum parvum</name>
    <dbReference type="NCBI Taxonomy" id="2172103"/>
    <lineage>
        <taxon>Bacteria</taxon>
        <taxon>Pseudomonadati</taxon>
        <taxon>Pseudomonadota</taxon>
        <taxon>Gammaproteobacteria</taxon>
        <taxon>Enterobacterales</taxon>
        <taxon>Budviciaceae</taxon>
        <taxon>Limnobaculum</taxon>
    </lineage>
</organism>
<dbReference type="Pfam" id="PF00696">
    <property type="entry name" value="AA_kinase"/>
    <property type="match status" value="1"/>
</dbReference>
<evidence type="ECO:0000313" key="13">
    <source>
        <dbReference type="Proteomes" id="UP000244908"/>
    </source>
</evidence>
<feature type="binding site" evidence="10">
    <location>
        <begin position="208"/>
        <end position="210"/>
    </location>
    <ligand>
        <name>ATP</name>
        <dbReference type="ChEBI" id="CHEBI:30616"/>
    </ligand>
</feature>
<dbReference type="InterPro" id="IPR001048">
    <property type="entry name" value="Asp/Glu/Uridylate_kinase"/>
</dbReference>
<evidence type="ECO:0000256" key="8">
    <source>
        <dbReference type="ARBA" id="ARBA00022840"/>
    </source>
</evidence>
<dbReference type="PANTHER" id="PTHR23342:SF0">
    <property type="entry name" value="N-ACETYLGLUTAMATE SYNTHASE, MITOCHONDRIAL"/>
    <property type="match status" value="1"/>
</dbReference>
<dbReference type="InterPro" id="IPR041731">
    <property type="entry name" value="NAGK-NC"/>
</dbReference>
<dbReference type="GO" id="GO:0003991">
    <property type="term" value="F:acetylglutamate kinase activity"/>
    <property type="evidence" value="ECO:0007669"/>
    <property type="project" value="UniProtKB-UniRule"/>
</dbReference>
<dbReference type="NCBIfam" id="TIGR00761">
    <property type="entry name" value="argB"/>
    <property type="match status" value="1"/>
</dbReference>
<comment type="pathway">
    <text evidence="1 10">Amino-acid biosynthesis; L-arginine biosynthesis; N(2)-acetyl-L-ornithine from L-glutamate: step 2/4.</text>
</comment>
<evidence type="ECO:0000313" key="12">
    <source>
        <dbReference type="EMBL" id="AWH89039.1"/>
    </source>
</evidence>
<reference evidence="12 13" key="1">
    <citation type="journal article" date="2019" name="Int. J. Syst. Evol. Microbiol.">
        <title>Limnobaculum parvum gen. nov., sp. nov., isolated from a freshwater lake.</title>
        <authorList>
            <person name="Baek C."/>
            <person name="Shin S.K."/>
            <person name="Yi H."/>
        </authorList>
    </citation>
    <scope>NUCLEOTIDE SEQUENCE [LARGE SCALE GENOMIC DNA]</scope>
    <source>
        <strain evidence="12 13">HYN0051</strain>
    </source>
</reference>
<comment type="subcellular location">
    <subcellularLocation>
        <location evidence="10">Cytoplasm</location>
    </subcellularLocation>
</comment>
<keyword evidence="6 10" id="KW-0547">Nucleotide-binding</keyword>
<proteinExistence type="inferred from homology"/>
<comment type="catalytic activity">
    <reaction evidence="9 10">
        <text>N-acetyl-L-glutamate + ATP = N-acetyl-L-glutamyl 5-phosphate + ADP</text>
        <dbReference type="Rhea" id="RHEA:14629"/>
        <dbReference type="ChEBI" id="CHEBI:30616"/>
        <dbReference type="ChEBI" id="CHEBI:44337"/>
        <dbReference type="ChEBI" id="CHEBI:57936"/>
        <dbReference type="ChEBI" id="CHEBI:456216"/>
        <dbReference type="EC" id="2.7.2.8"/>
    </reaction>
</comment>
<keyword evidence="13" id="KW-1185">Reference proteome</keyword>
<evidence type="ECO:0000256" key="4">
    <source>
        <dbReference type="ARBA" id="ARBA00022605"/>
    </source>
</evidence>
<dbReference type="PIRSF" id="PIRSF000728">
    <property type="entry name" value="NAGK"/>
    <property type="match status" value="1"/>
</dbReference>
<evidence type="ECO:0000256" key="3">
    <source>
        <dbReference type="ARBA" id="ARBA00022571"/>
    </source>
</evidence>
<dbReference type="FunFam" id="3.40.1160.10:FF:000008">
    <property type="entry name" value="Acetylglutamate kinase"/>
    <property type="match status" value="1"/>
</dbReference>
<gene>
    <name evidence="10 12" type="primary">argB</name>
    <name evidence="12" type="ORF">HYN51_11005</name>
</gene>
<dbReference type="Gene3D" id="3.40.1160.10">
    <property type="entry name" value="Acetylglutamate kinase-like"/>
    <property type="match status" value="1"/>
</dbReference>
<evidence type="ECO:0000256" key="9">
    <source>
        <dbReference type="ARBA" id="ARBA00048141"/>
    </source>
</evidence>
<feature type="domain" description="Aspartate/glutamate/uridylate kinase" evidence="11">
    <location>
        <begin position="4"/>
        <end position="234"/>
    </location>
</feature>
<dbReference type="UniPathway" id="UPA00068">
    <property type="reaction ID" value="UER00107"/>
</dbReference>
<evidence type="ECO:0000256" key="10">
    <source>
        <dbReference type="HAMAP-Rule" id="MF_00082"/>
    </source>
</evidence>
<dbReference type="RefSeq" id="WP_108901095.1">
    <property type="nucleotide sequence ID" value="NZ_CP029185.2"/>
</dbReference>
<keyword evidence="3 10" id="KW-0055">Arginine biosynthesis</keyword>
<dbReference type="InterPro" id="IPR036393">
    <property type="entry name" value="AceGlu_kinase-like_sf"/>
</dbReference>
<dbReference type="GO" id="GO:0005737">
    <property type="term" value="C:cytoplasm"/>
    <property type="evidence" value="ECO:0007669"/>
    <property type="project" value="UniProtKB-SubCell"/>
</dbReference>
<keyword evidence="8 10" id="KW-0067">ATP-binding</keyword>
<feature type="binding site" evidence="10">
    <location>
        <begin position="43"/>
        <end position="44"/>
    </location>
    <ligand>
        <name>substrate</name>
    </ligand>
</feature>